<dbReference type="PANTHER" id="PTHR38733:SF1">
    <property type="entry name" value="TYPE IV METHYL-DIRECTED RESTRICTION ENZYME ECOKMCRBC"/>
    <property type="match status" value="1"/>
</dbReference>
<name>A0A4S8QCA0_9ACTN</name>
<dbReference type="OrthoDB" id="9786961at2"/>
<reference evidence="1 2" key="2">
    <citation type="submission" date="2019-05" db="EMBL/GenBank/DDBJ databases">
        <title>Glycomyces buryatensis sp. nov.</title>
        <authorList>
            <person name="Nikitina E."/>
        </authorList>
    </citation>
    <scope>NUCLEOTIDE SEQUENCE [LARGE SCALE GENOMIC DNA]</scope>
    <source>
        <strain evidence="1 2">18</strain>
    </source>
</reference>
<dbReference type="RefSeq" id="WP_136533992.1">
    <property type="nucleotide sequence ID" value="NZ_STGY01000029.1"/>
</dbReference>
<reference evidence="2" key="1">
    <citation type="submission" date="2019-04" db="EMBL/GenBank/DDBJ databases">
        <title>Nocardioides xinjiangensis sp. nov.</title>
        <authorList>
            <person name="Liu S."/>
        </authorList>
    </citation>
    <scope>NUCLEOTIDE SEQUENCE [LARGE SCALE GENOMIC DNA]</scope>
    <source>
        <strain evidence="2">18</strain>
    </source>
</reference>
<dbReference type="EMBL" id="STGY01000029">
    <property type="protein sequence ID" value="THV42147.1"/>
    <property type="molecule type" value="Genomic_DNA"/>
</dbReference>
<proteinExistence type="predicted"/>
<organism evidence="1 2">
    <name type="scientific">Glycomyces buryatensis</name>
    <dbReference type="NCBI Taxonomy" id="2570927"/>
    <lineage>
        <taxon>Bacteria</taxon>
        <taxon>Bacillati</taxon>
        <taxon>Actinomycetota</taxon>
        <taxon>Actinomycetes</taxon>
        <taxon>Glycomycetales</taxon>
        <taxon>Glycomycetaceae</taxon>
        <taxon>Glycomyces</taxon>
    </lineage>
</organism>
<sequence>MNSGSTAIRTIRTGEYRRIDLDAALVGPADRLRLESLAGRGLLGLEDAGAKLRLTFKAAVGVIVLGAYRIVVEPKFAFDGTRLIEWMCYALKVDPPLDDLRRRWMSADTGFFDLIAFALVAECRQLARAGLRRDYRRRESVESVLRGSLDFGRQVSRRFGQVDRLHVRHFDRDDAIWENQACHTALCKAARLANHPDLALEAAALAKAFPRTDNLRSSAAALRRARYTRANRRYRPAHAWARMLLNDESIGDLLVDSGATADAFILDMNKLWEAVVKRMVADAVAPMNGSLIPAAGPDRVRVQGDVGNASSFLPDALVGFAGVPDRIPVDAKYKRYAKQGTSASDVHQLTTYAQAYATEGEPCALIIYPEPGRAASRELTVSGPAGVLARITLCGIDTELASAQAATILDAWLKRHTGNHVQDPDANTTAGICRAPVPRQPGPSTLAHLGLKVW</sequence>
<dbReference type="PANTHER" id="PTHR38733">
    <property type="entry name" value="PROTEIN MCRC"/>
    <property type="match status" value="1"/>
</dbReference>
<dbReference type="InterPro" id="IPR019292">
    <property type="entry name" value="McrC"/>
</dbReference>
<evidence type="ECO:0000313" key="2">
    <source>
        <dbReference type="Proteomes" id="UP000308760"/>
    </source>
</evidence>
<evidence type="ECO:0000313" key="1">
    <source>
        <dbReference type="EMBL" id="THV42147.1"/>
    </source>
</evidence>
<dbReference type="Proteomes" id="UP000308760">
    <property type="component" value="Unassembled WGS sequence"/>
</dbReference>
<comment type="caution">
    <text evidence="1">The sequence shown here is derived from an EMBL/GenBank/DDBJ whole genome shotgun (WGS) entry which is preliminary data.</text>
</comment>
<protein>
    <submittedName>
        <fullName evidence="1">PE-PGRS family protein</fullName>
    </submittedName>
</protein>
<dbReference type="Pfam" id="PF10117">
    <property type="entry name" value="McrBC"/>
    <property type="match status" value="1"/>
</dbReference>
<accession>A0A4S8QCA0</accession>
<dbReference type="AlphaFoldDB" id="A0A4S8QCA0"/>
<gene>
    <name evidence="1" type="ORF">FAB82_07875</name>
</gene>
<keyword evidence="2" id="KW-1185">Reference proteome</keyword>